<dbReference type="RefSeq" id="WP_058123084.1">
    <property type="nucleotide sequence ID" value="NZ_CYRX01000021.1"/>
</dbReference>
<dbReference type="InterPro" id="IPR013099">
    <property type="entry name" value="K_chnl_dom"/>
</dbReference>
<dbReference type="Pfam" id="PF07885">
    <property type="entry name" value="Ion_trans_2"/>
    <property type="match status" value="1"/>
</dbReference>
<keyword evidence="1" id="KW-0472">Membrane</keyword>
<gene>
    <name evidence="3" type="ORF">THS5294_01302</name>
</gene>
<feature type="transmembrane region" description="Helical" evidence="1">
    <location>
        <begin position="69"/>
        <end position="90"/>
    </location>
</feature>
<keyword evidence="1" id="KW-0812">Transmembrane</keyword>
<dbReference type="GO" id="GO:0034220">
    <property type="term" value="P:monoatomic ion transmembrane transport"/>
    <property type="evidence" value="ECO:0007669"/>
    <property type="project" value="UniProtKB-KW"/>
</dbReference>
<evidence type="ECO:0000256" key="1">
    <source>
        <dbReference type="SAM" id="Phobius"/>
    </source>
</evidence>
<dbReference type="Gene3D" id="1.10.287.70">
    <property type="match status" value="1"/>
</dbReference>
<protein>
    <submittedName>
        <fullName evidence="3">Voltage-gated potassium channel</fullName>
    </submittedName>
</protein>
<proteinExistence type="predicted"/>
<feature type="transmembrane region" description="Helical" evidence="1">
    <location>
        <begin position="110"/>
        <end position="134"/>
    </location>
</feature>
<keyword evidence="3" id="KW-0813">Transport</keyword>
<feature type="transmembrane region" description="Helical" evidence="1">
    <location>
        <begin position="7"/>
        <end position="32"/>
    </location>
</feature>
<evidence type="ECO:0000313" key="3">
    <source>
        <dbReference type="EMBL" id="CUH60013.1"/>
    </source>
</evidence>
<evidence type="ECO:0000259" key="2">
    <source>
        <dbReference type="Pfam" id="PF07885"/>
    </source>
</evidence>
<feature type="transmembrane region" description="Helical" evidence="1">
    <location>
        <begin position="44"/>
        <end position="62"/>
    </location>
</feature>
<accession>A0A0P1EY14</accession>
<keyword evidence="3" id="KW-0407">Ion channel</keyword>
<feature type="domain" description="Potassium channel" evidence="2">
    <location>
        <begin position="65"/>
        <end position="131"/>
    </location>
</feature>
<keyword evidence="3" id="KW-0406">Ion transport</keyword>
<dbReference type="Proteomes" id="UP000051298">
    <property type="component" value="Unassembled WGS sequence"/>
</dbReference>
<evidence type="ECO:0000313" key="4">
    <source>
        <dbReference type="Proteomes" id="UP000051298"/>
    </source>
</evidence>
<organism evidence="3 4">
    <name type="scientific">Thalassobacter stenotrophicus</name>
    <dbReference type="NCBI Taxonomy" id="266809"/>
    <lineage>
        <taxon>Bacteria</taxon>
        <taxon>Pseudomonadati</taxon>
        <taxon>Pseudomonadota</taxon>
        <taxon>Alphaproteobacteria</taxon>
        <taxon>Rhodobacterales</taxon>
        <taxon>Roseobacteraceae</taxon>
        <taxon>Thalassobacter</taxon>
    </lineage>
</organism>
<reference evidence="3 4" key="1">
    <citation type="submission" date="2015-09" db="EMBL/GenBank/DDBJ databases">
        <authorList>
            <consortium name="Swine Surveillance"/>
        </authorList>
    </citation>
    <scope>NUCLEOTIDE SEQUENCE [LARGE SCALE GENOMIC DNA]</scope>
    <source>
        <strain evidence="3 4">CECT 5294</strain>
    </source>
</reference>
<dbReference type="AlphaFoldDB" id="A0A0P1EY14"/>
<dbReference type="SUPFAM" id="SSF81324">
    <property type="entry name" value="Voltage-gated potassium channels"/>
    <property type="match status" value="1"/>
</dbReference>
<sequence length="140" mass="15206">MSLFSQVIYGTLCLGICLVIHVIVLAASVPILKQQGLLAAARNAIFQMTLLTTIMLIAIVVAHALQIWLWAIIWILTDAVADLNTAIYFSTVTYTTLGYGDVILSPEWRIFATFSAVAGLLTFGISTAFLVGLIGRLFQD</sequence>
<keyword evidence="1" id="KW-1133">Transmembrane helix</keyword>
<dbReference type="EMBL" id="CYRX01000021">
    <property type="protein sequence ID" value="CUH60013.1"/>
    <property type="molecule type" value="Genomic_DNA"/>
</dbReference>
<name>A0A0P1EY14_9RHOB</name>